<feature type="compositionally biased region" description="Low complexity" evidence="2">
    <location>
        <begin position="130"/>
        <end position="144"/>
    </location>
</feature>
<dbReference type="PANTHER" id="PTHR32470:SF2">
    <property type="entry name" value="NADH DEHYDROGENASE [UBIQUINONE] 1 ALPHA SUBCOMPLEX ASSEMBLY FACTOR 2"/>
    <property type="match status" value="1"/>
</dbReference>
<dbReference type="GO" id="GO:0005739">
    <property type="term" value="C:mitochondrion"/>
    <property type="evidence" value="ECO:0007669"/>
    <property type="project" value="TreeGrafter"/>
</dbReference>
<dbReference type="AlphaFoldDB" id="A0A5C3L0L9"/>
<reference evidence="3 4" key="1">
    <citation type="journal article" date="2019" name="Nat. Ecol. Evol.">
        <title>Megaphylogeny resolves global patterns of mushroom evolution.</title>
        <authorList>
            <person name="Varga T."/>
            <person name="Krizsan K."/>
            <person name="Foldi C."/>
            <person name="Dima B."/>
            <person name="Sanchez-Garcia M."/>
            <person name="Sanchez-Ramirez S."/>
            <person name="Szollosi G.J."/>
            <person name="Szarkandi J.G."/>
            <person name="Papp V."/>
            <person name="Albert L."/>
            <person name="Andreopoulos W."/>
            <person name="Angelini C."/>
            <person name="Antonin V."/>
            <person name="Barry K.W."/>
            <person name="Bougher N.L."/>
            <person name="Buchanan P."/>
            <person name="Buyck B."/>
            <person name="Bense V."/>
            <person name="Catcheside P."/>
            <person name="Chovatia M."/>
            <person name="Cooper J."/>
            <person name="Damon W."/>
            <person name="Desjardin D."/>
            <person name="Finy P."/>
            <person name="Geml J."/>
            <person name="Haridas S."/>
            <person name="Hughes K."/>
            <person name="Justo A."/>
            <person name="Karasinski D."/>
            <person name="Kautmanova I."/>
            <person name="Kiss B."/>
            <person name="Kocsube S."/>
            <person name="Kotiranta H."/>
            <person name="LaButti K.M."/>
            <person name="Lechner B.E."/>
            <person name="Liimatainen K."/>
            <person name="Lipzen A."/>
            <person name="Lukacs Z."/>
            <person name="Mihaltcheva S."/>
            <person name="Morgado L.N."/>
            <person name="Niskanen T."/>
            <person name="Noordeloos M.E."/>
            <person name="Ohm R.A."/>
            <person name="Ortiz-Santana B."/>
            <person name="Ovrebo C."/>
            <person name="Racz N."/>
            <person name="Riley R."/>
            <person name="Savchenko A."/>
            <person name="Shiryaev A."/>
            <person name="Soop K."/>
            <person name="Spirin V."/>
            <person name="Szebenyi C."/>
            <person name="Tomsovsky M."/>
            <person name="Tulloss R.E."/>
            <person name="Uehling J."/>
            <person name="Grigoriev I.V."/>
            <person name="Vagvolgyi C."/>
            <person name="Papp T."/>
            <person name="Martin F.M."/>
            <person name="Miettinen O."/>
            <person name="Hibbett D.S."/>
            <person name="Nagy L.G."/>
        </authorList>
    </citation>
    <scope>NUCLEOTIDE SEQUENCE [LARGE SCALE GENOMIC DNA]</scope>
    <source>
        <strain evidence="3 4">CBS 121175</strain>
    </source>
</reference>
<dbReference type="InterPro" id="IPR007763">
    <property type="entry name" value="NDUFA12"/>
</dbReference>
<evidence type="ECO:0000313" key="4">
    <source>
        <dbReference type="Proteomes" id="UP000307440"/>
    </source>
</evidence>
<organism evidence="3 4">
    <name type="scientific">Coprinopsis marcescibilis</name>
    <name type="common">Agaric fungus</name>
    <name type="synonym">Psathyrella marcescibilis</name>
    <dbReference type="NCBI Taxonomy" id="230819"/>
    <lineage>
        <taxon>Eukaryota</taxon>
        <taxon>Fungi</taxon>
        <taxon>Dikarya</taxon>
        <taxon>Basidiomycota</taxon>
        <taxon>Agaricomycotina</taxon>
        <taxon>Agaricomycetes</taxon>
        <taxon>Agaricomycetidae</taxon>
        <taxon>Agaricales</taxon>
        <taxon>Agaricineae</taxon>
        <taxon>Psathyrellaceae</taxon>
        <taxon>Coprinopsis</taxon>
    </lineage>
</organism>
<dbReference type="PANTHER" id="PTHR32470">
    <property type="entry name" value="ADH DEHYDROGENASE [UBIQUINONE] 1 ALPHA SUBCOMPLEX ASSEMBLY FACTOR 2"/>
    <property type="match status" value="1"/>
</dbReference>
<evidence type="ECO:0008006" key="5">
    <source>
        <dbReference type="Google" id="ProtNLM"/>
    </source>
</evidence>
<gene>
    <name evidence="3" type="ORF">FA15DRAFT_667840</name>
</gene>
<evidence type="ECO:0000313" key="3">
    <source>
        <dbReference type="EMBL" id="TFK26158.1"/>
    </source>
</evidence>
<dbReference type="Proteomes" id="UP000307440">
    <property type="component" value="Unassembled WGS sequence"/>
</dbReference>
<dbReference type="GO" id="GO:0032981">
    <property type="term" value="P:mitochondrial respiratory chain complex I assembly"/>
    <property type="evidence" value="ECO:0007669"/>
    <property type="project" value="TreeGrafter"/>
</dbReference>
<keyword evidence="4" id="KW-1185">Reference proteome</keyword>
<dbReference type="STRING" id="230819.A0A5C3L0L9"/>
<dbReference type="InterPro" id="IPR052618">
    <property type="entry name" value="ComplexI_NDUFA12"/>
</dbReference>
<dbReference type="OrthoDB" id="10255576at2759"/>
<evidence type="ECO:0000256" key="1">
    <source>
        <dbReference type="ARBA" id="ARBA00007355"/>
    </source>
</evidence>
<sequence>MSFLARIWTAMRSSKRYVGRDLEGNKFYENPISHNDRPKRTIVYREPEDMWDYIGGKKKIPIQWSAWMSHTRPNPPTLEELQSDLQRQMRVRYNASLIEAKDREESEQLRRLQEETHAELLRAPRHSQLTSEPETTRSTPTSGHTPGGGGHSDKDATPNPWAAADAPVETETWTPQLRKRGP</sequence>
<dbReference type="Pfam" id="PF05071">
    <property type="entry name" value="NDUFA12"/>
    <property type="match status" value="1"/>
</dbReference>
<dbReference type="GO" id="GO:0045271">
    <property type="term" value="C:respiratory chain complex I"/>
    <property type="evidence" value="ECO:0007669"/>
    <property type="project" value="InterPro"/>
</dbReference>
<protein>
    <recommendedName>
        <fullName evidence="5">NADH dehydrogenase [ubiquinone] 1 alpha subcomplex subunit</fullName>
    </recommendedName>
</protein>
<name>A0A5C3L0L9_COPMA</name>
<proteinExistence type="inferred from homology"/>
<comment type="similarity">
    <text evidence="1">Belongs to the complex I NDUFA12 subunit family.</text>
</comment>
<evidence type="ECO:0000256" key="2">
    <source>
        <dbReference type="SAM" id="MobiDB-lite"/>
    </source>
</evidence>
<accession>A0A5C3L0L9</accession>
<feature type="region of interest" description="Disordered" evidence="2">
    <location>
        <begin position="117"/>
        <end position="182"/>
    </location>
</feature>
<dbReference type="EMBL" id="ML210178">
    <property type="protein sequence ID" value="TFK26158.1"/>
    <property type="molecule type" value="Genomic_DNA"/>
</dbReference>